<comment type="caution">
    <text evidence="2">The sequence shown here is derived from an EMBL/GenBank/DDBJ whole genome shotgun (WGS) entry which is preliminary data.</text>
</comment>
<evidence type="ECO:0000313" key="3">
    <source>
        <dbReference type="Proteomes" id="UP000314294"/>
    </source>
</evidence>
<dbReference type="EMBL" id="SRLO01001777">
    <property type="protein sequence ID" value="TNN35379.1"/>
    <property type="molecule type" value="Genomic_DNA"/>
</dbReference>
<organism evidence="2 3">
    <name type="scientific">Liparis tanakae</name>
    <name type="common">Tanaka's snailfish</name>
    <dbReference type="NCBI Taxonomy" id="230148"/>
    <lineage>
        <taxon>Eukaryota</taxon>
        <taxon>Metazoa</taxon>
        <taxon>Chordata</taxon>
        <taxon>Craniata</taxon>
        <taxon>Vertebrata</taxon>
        <taxon>Euteleostomi</taxon>
        <taxon>Actinopterygii</taxon>
        <taxon>Neopterygii</taxon>
        <taxon>Teleostei</taxon>
        <taxon>Neoteleostei</taxon>
        <taxon>Acanthomorphata</taxon>
        <taxon>Eupercaria</taxon>
        <taxon>Perciformes</taxon>
        <taxon>Cottioidei</taxon>
        <taxon>Cottales</taxon>
        <taxon>Liparidae</taxon>
        <taxon>Liparis</taxon>
    </lineage>
</organism>
<gene>
    <name evidence="2" type="ORF">EYF80_054453</name>
</gene>
<evidence type="ECO:0000313" key="2">
    <source>
        <dbReference type="EMBL" id="TNN35379.1"/>
    </source>
</evidence>
<proteinExistence type="predicted"/>
<reference evidence="2 3" key="1">
    <citation type="submission" date="2019-03" db="EMBL/GenBank/DDBJ databases">
        <title>First draft genome of Liparis tanakae, snailfish: a comprehensive survey of snailfish specific genes.</title>
        <authorList>
            <person name="Kim W."/>
            <person name="Song I."/>
            <person name="Jeong J.-H."/>
            <person name="Kim D."/>
            <person name="Kim S."/>
            <person name="Ryu S."/>
            <person name="Song J.Y."/>
            <person name="Lee S.K."/>
        </authorList>
    </citation>
    <scope>NUCLEOTIDE SEQUENCE [LARGE SCALE GENOMIC DNA]</scope>
    <source>
        <tissue evidence="2">Muscle</tissue>
    </source>
</reference>
<feature type="region of interest" description="Disordered" evidence="1">
    <location>
        <begin position="1"/>
        <end position="69"/>
    </location>
</feature>
<sequence length="69" mass="7745">MQAQLSRPWSNSSPSGVEELRDERTASGGRTKLTPCAALTHSEARRRRVLSGKMHEPTSSRPTRDRVNR</sequence>
<feature type="compositionally biased region" description="Polar residues" evidence="1">
    <location>
        <begin position="1"/>
        <end position="15"/>
    </location>
</feature>
<feature type="compositionally biased region" description="Basic and acidic residues" evidence="1">
    <location>
        <begin position="53"/>
        <end position="69"/>
    </location>
</feature>
<accession>A0A4Z2F2K2</accession>
<dbReference type="AlphaFoldDB" id="A0A4Z2F2K2"/>
<evidence type="ECO:0000256" key="1">
    <source>
        <dbReference type="SAM" id="MobiDB-lite"/>
    </source>
</evidence>
<keyword evidence="3" id="KW-1185">Reference proteome</keyword>
<protein>
    <submittedName>
        <fullName evidence="2">Uncharacterized protein</fullName>
    </submittedName>
</protein>
<name>A0A4Z2F2K2_9TELE</name>
<dbReference type="Proteomes" id="UP000314294">
    <property type="component" value="Unassembled WGS sequence"/>
</dbReference>